<name>A0AA41XFU4_9MICO</name>
<protein>
    <submittedName>
        <fullName evidence="3">Small multidrug efflux protein</fullName>
    </submittedName>
</protein>
<gene>
    <name evidence="3" type="ORF">N1028_05845</name>
</gene>
<dbReference type="RefSeq" id="WP_259525915.1">
    <property type="nucleotide sequence ID" value="NZ_JANLCK010000003.1"/>
</dbReference>
<dbReference type="AlphaFoldDB" id="A0AA41XFU4"/>
<evidence type="ECO:0000256" key="2">
    <source>
        <dbReference type="SAM" id="Phobius"/>
    </source>
</evidence>
<evidence type="ECO:0000256" key="1">
    <source>
        <dbReference type="SAM" id="MobiDB-lite"/>
    </source>
</evidence>
<dbReference type="Proteomes" id="UP001165587">
    <property type="component" value="Unassembled WGS sequence"/>
</dbReference>
<keyword evidence="2" id="KW-0812">Transmembrane</keyword>
<evidence type="ECO:0000313" key="3">
    <source>
        <dbReference type="EMBL" id="MCS5725414.1"/>
    </source>
</evidence>
<keyword evidence="2" id="KW-0472">Membrane</keyword>
<feature type="region of interest" description="Disordered" evidence="1">
    <location>
        <begin position="100"/>
        <end position="121"/>
    </location>
</feature>
<dbReference type="EMBL" id="JANLCK010000003">
    <property type="protein sequence ID" value="MCS5725414.1"/>
    <property type="molecule type" value="Genomic_DNA"/>
</dbReference>
<feature type="transmembrane region" description="Helical" evidence="2">
    <location>
        <begin position="166"/>
        <end position="191"/>
    </location>
</feature>
<reference evidence="3" key="1">
    <citation type="submission" date="2022-08" db="EMBL/GenBank/DDBJ databases">
        <authorList>
            <person name="Deng Y."/>
            <person name="Han X.-F."/>
            <person name="Zhang Y.-Q."/>
        </authorList>
    </citation>
    <scope>NUCLEOTIDE SEQUENCE</scope>
    <source>
        <strain evidence="3">CPCC 203407</strain>
    </source>
</reference>
<organism evidence="3 4">
    <name type="scientific">Herbiconiux oxytropis</name>
    <dbReference type="NCBI Taxonomy" id="2970915"/>
    <lineage>
        <taxon>Bacteria</taxon>
        <taxon>Bacillati</taxon>
        <taxon>Actinomycetota</taxon>
        <taxon>Actinomycetes</taxon>
        <taxon>Micrococcales</taxon>
        <taxon>Microbacteriaceae</taxon>
        <taxon>Herbiconiux</taxon>
    </lineage>
</organism>
<feature type="transmembrane region" description="Helical" evidence="2">
    <location>
        <begin position="129"/>
        <end position="154"/>
    </location>
</feature>
<evidence type="ECO:0000313" key="4">
    <source>
        <dbReference type="Proteomes" id="UP001165587"/>
    </source>
</evidence>
<keyword evidence="2" id="KW-1133">Transmembrane helix</keyword>
<accession>A0AA41XFU4</accession>
<proteinExistence type="predicted"/>
<feature type="transmembrane region" description="Helical" evidence="2">
    <location>
        <begin position="50"/>
        <end position="72"/>
    </location>
</feature>
<comment type="caution">
    <text evidence="3">The sequence shown here is derived from an EMBL/GenBank/DDBJ whole genome shotgun (WGS) entry which is preliminary data.</text>
</comment>
<keyword evidence="4" id="KW-1185">Reference proteome</keyword>
<sequence>MDNPYGWLQDAIDQVPEIVQPLIVALAGAVPYIEAEGATAFGILAGLDPVVAAIAGAAGNILCVVLVVLLGSRVREGVLARRATTATARAQGDATVLVAEAPETEPEAEPEAKSKGNRRTKGRQRLRRWLVKFGVPGASLLAPLALPTMLTAAFFVGSGVPKRWVILWQVVAIAVWTTLVALAATGALALLGW</sequence>